<reference evidence="2 3" key="1">
    <citation type="journal article" date="2019" name="Int. J. Syst. Evol. Microbiol.">
        <title>The Global Catalogue of Microorganisms (GCM) 10K type strain sequencing project: providing services to taxonomists for standard genome sequencing and annotation.</title>
        <authorList>
            <consortium name="The Broad Institute Genomics Platform"/>
            <consortium name="The Broad Institute Genome Sequencing Center for Infectious Disease"/>
            <person name="Wu L."/>
            <person name="Ma J."/>
        </authorList>
    </citation>
    <scope>NUCLEOTIDE SEQUENCE [LARGE SCALE GENOMIC DNA]</scope>
    <source>
        <strain evidence="2 3">CGMCC 1.12121</strain>
    </source>
</reference>
<dbReference type="InterPro" id="IPR040624">
    <property type="entry name" value="HalOD1"/>
</dbReference>
<feature type="domain" description="Halobacterial output" evidence="1">
    <location>
        <begin position="43"/>
        <end position="92"/>
    </location>
</feature>
<comment type="caution">
    <text evidence="2">The sequence shown here is derived from an EMBL/GenBank/DDBJ whole genome shotgun (WGS) entry which is preliminary data.</text>
</comment>
<dbReference type="Proteomes" id="UP001597085">
    <property type="component" value="Unassembled WGS sequence"/>
</dbReference>
<organism evidence="2 3">
    <name type="scientific">Halobellus rarus</name>
    <dbReference type="NCBI Taxonomy" id="1126237"/>
    <lineage>
        <taxon>Archaea</taxon>
        <taxon>Methanobacteriati</taxon>
        <taxon>Methanobacteriota</taxon>
        <taxon>Stenosarchaea group</taxon>
        <taxon>Halobacteria</taxon>
        <taxon>Halobacteriales</taxon>
        <taxon>Haloferacaceae</taxon>
        <taxon>Halobellus</taxon>
    </lineage>
</organism>
<gene>
    <name evidence="2" type="ORF">ACFSBX_05490</name>
</gene>
<evidence type="ECO:0000259" key="1">
    <source>
        <dbReference type="Pfam" id="PF18545"/>
    </source>
</evidence>
<sequence length="105" mass="11727">MSKAGDFRRGSLDSWSVLTQENWEDEGEFLIRLADALDGLDGTDDDVSLYDHVEIEALTRALLPETESRAVSEVRFEYQGYEIRVTHEGVIAANPLPGGSRPFPE</sequence>
<name>A0ABD6CKS6_9EURY</name>
<evidence type="ECO:0000313" key="2">
    <source>
        <dbReference type="EMBL" id="MFD1598405.1"/>
    </source>
</evidence>
<dbReference type="Pfam" id="PF18545">
    <property type="entry name" value="HalOD1"/>
    <property type="match status" value="1"/>
</dbReference>
<protein>
    <submittedName>
        <fullName evidence="2">HalOD1 output domain-containing protein</fullName>
    </submittedName>
</protein>
<dbReference type="EMBL" id="JBHUDK010000005">
    <property type="protein sequence ID" value="MFD1598405.1"/>
    <property type="molecule type" value="Genomic_DNA"/>
</dbReference>
<dbReference type="RefSeq" id="WP_256419646.1">
    <property type="nucleotide sequence ID" value="NZ_JANHDI010000001.1"/>
</dbReference>
<proteinExistence type="predicted"/>
<accession>A0ABD6CKS6</accession>
<evidence type="ECO:0000313" key="3">
    <source>
        <dbReference type="Proteomes" id="UP001597085"/>
    </source>
</evidence>
<dbReference type="AlphaFoldDB" id="A0ABD6CKS6"/>
<keyword evidence="3" id="KW-1185">Reference proteome</keyword>